<evidence type="ECO:0000256" key="1">
    <source>
        <dbReference type="ARBA" id="ARBA00022723"/>
    </source>
</evidence>
<dbReference type="SUPFAM" id="SSF49503">
    <property type="entry name" value="Cupredoxins"/>
    <property type="match status" value="1"/>
</dbReference>
<dbReference type="InterPro" id="IPR008972">
    <property type="entry name" value="Cupredoxin"/>
</dbReference>
<organism evidence="4 5">
    <name type="scientific">Hyphomicrobium facile</name>
    <dbReference type="NCBI Taxonomy" id="51670"/>
    <lineage>
        <taxon>Bacteria</taxon>
        <taxon>Pseudomonadati</taxon>
        <taxon>Pseudomonadota</taxon>
        <taxon>Alphaproteobacteria</taxon>
        <taxon>Hyphomicrobiales</taxon>
        <taxon>Hyphomicrobiaceae</taxon>
        <taxon>Hyphomicrobium</taxon>
    </lineage>
</organism>
<dbReference type="Gene3D" id="2.60.40.420">
    <property type="entry name" value="Cupredoxins - blue copper proteins"/>
    <property type="match status" value="1"/>
</dbReference>
<dbReference type="PANTHER" id="PTHR36507:SF1">
    <property type="entry name" value="BLL1555 PROTEIN"/>
    <property type="match status" value="1"/>
</dbReference>
<dbReference type="InterPro" id="IPR000923">
    <property type="entry name" value="BlueCu_1"/>
</dbReference>
<evidence type="ECO:0000313" key="5">
    <source>
        <dbReference type="Proteomes" id="UP000199423"/>
    </source>
</evidence>
<name>A0A1I7N5M1_9HYPH</name>
<proteinExistence type="predicted"/>
<evidence type="ECO:0000256" key="2">
    <source>
        <dbReference type="ARBA" id="ARBA00023008"/>
    </source>
</evidence>
<reference evidence="5" key="1">
    <citation type="submission" date="2016-10" db="EMBL/GenBank/DDBJ databases">
        <authorList>
            <person name="Varghese N."/>
            <person name="Submissions S."/>
        </authorList>
    </citation>
    <scope>NUCLEOTIDE SEQUENCE [LARGE SCALE GENOMIC DNA]</scope>
    <source>
        <strain evidence="5">DSM 1565</strain>
    </source>
</reference>
<dbReference type="STRING" id="51670.SAMN04488557_1355"/>
<evidence type="ECO:0000259" key="3">
    <source>
        <dbReference type="Pfam" id="PF00127"/>
    </source>
</evidence>
<protein>
    <submittedName>
        <fullName evidence="4">Copper binding protein, plastocyanin/azurin family</fullName>
    </submittedName>
</protein>
<accession>A0A1I7N5M1</accession>
<dbReference type="PANTHER" id="PTHR36507">
    <property type="entry name" value="BLL1555 PROTEIN"/>
    <property type="match status" value="1"/>
</dbReference>
<evidence type="ECO:0000313" key="4">
    <source>
        <dbReference type="EMBL" id="SFV29876.1"/>
    </source>
</evidence>
<dbReference type="Pfam" id="PF00127">
    <property type="entry name" value="Copper-bind"/>
    <property type="match status" value="1"/>
</dbReference>
<feature type="domain" description="Blue (type 1) copper" evidence="3">
    <location>
        <begin position="2"/>
        <end position="78"/>
    </location>
</feature>
<dbReference type="GO" id="GO:0005507">
    <property type="term" value="F:copper ion binding"/>
    <property type="evidence" value="ECO:0007669"/>
    <property type="project" value="InterPro"/>
</dbReference>
<dbReference type="AlphaFoldDB" id="A0A1I7N5M1"/>
<dbReference type="EMBL" id="FPCH01000001">
    <property type="protein sequence ID" value="SFV29876.1"/>
    <property type="molecule type" value="Genomic_DNA"/>
</dbReference>
<keyword evidence="2" id="KW-0186">Copper</keyword>
<dbReference type="GO" id="GO:0009055">
    <property type="term" value="F:electron transfer activity"/>
    <property type="evidence" value="ECO:0007669"/>
    <property type="project" value="InterPro"/>
</dbReference>
<gene>
    <name evidence="4" type="ORF">SAMN04488557_1355</name>
</gene>
<dbReference type="Proteomes" id="UP000199423">
    <property type="component" value="Unassembled WGS sequence"/>
</dbReference>
<sequence length="82" mass="9008">MQVKINDLAFVPAEIRVNVGDQVEWVNEDFIDHTATANSGEWDVMVPAGKSGQVQLDHAATITYFCRVHPGMTGTIHVSANR</sequence>
<keyword evidence="1" id="KW-0479">Metal-binding</keyword>
<keyword evidence="5" id="KW-1185">Reference proteome</keyword>
<dbReference type="InterPro" id="IPR052721">
    <property type="entry name" value="ET_Amicyanin"/>
</dbReference>